<dbReference type="PANTHER" id="PTHR47782">
    <property type="entry name" value="ZN(II)2CYS6 TRANSCRIPTION FACTOR (EUROFUNG)-RELATED"/>
    <property type="match status" value="1"/>
</dbReference>
<keyword evidence="12" id="KW-1185">Reference proteome</keyword>
<keyword evidence="6" id="KW-0804">Transcription</keyword>
<accession>A0A084GFB8</accession>
<feature type="compositionally biased region" description="Pro residues" evidence="9">
    <location>
        <begin position="679"/>
        <end position="692"/>
    </location>
</feature>
<keyword evidence="3" id="KW-0862">Zinc</keyword>
<evidence type="ECO:0000256" key="5">
    <source>
        <dbReference type="ARBA" id="ARBA00023125"/>
    </source>
</evidence>
<evidence type="ECO:0000256" key="4">
    <source>
        <dbReference type="ARBA" id="ARBA00023015"/>
    </source>
</evidence>
<feature type="compositionally biased region" description="Pro residues" evidence="9">
    <location>
        <begin position="765"/>
        <end position="782"/>
    </location>
</feature>
<evidence type="ECO:0000256" key="1">
    <source>
        <dbReference type="ARBA" id="ARBA00004123"/>
    </source>
</evidence>
<evidence type="ECO:0000256" key="9">
    <source>
        <dbReference type="SAM" id="MobiDB-lite"/>
    </source>
</evidence>
<dbReference type="GO" id="GO:0005634">
    <property type="term" value="C:nucleus"/>
    <property type="evidence" value="ECO:0007669"/>
    <property type="project" value="UniProtKB-SubCell"/>
</dbReference>
<dbReference type="InterPro" id="IPR007219">
    <property type="entry name" value="XnlR_reg_dom"/>
</dbReference>
<dbReference type="HOGENOM" id="CLU_007548_0_0_1"/>
<feature type="compositionally biased region" description="Low complexity" evidence="9">
    <location>
        <begin position="693"/>
        <end position="704"/>
    </location>
</feature>
<dbReference type="VEuPathDB" id="FungiDB:SAPIO_CDS0869"/>
<evidence type="ECO:0000256" key="2">
    <source>
        <dbReference type="ARBA" id="ARBA00022723"/>
    </source>
</evidence>
<feature type="compositionally biased region" description="Polar residues" evidence="9">
    <location>
        <begin position="726"/>
        <end position="742"/>
    </location>
</feature>
<dbReference type="AlphaFoldDB" id="A0A084GFB8"/>
<organism evidence="11 12">
    <name type="scientific">Pseudallescheria apiosperma</name>
    <name type="common">Scedosporium apiospermum</name>
    <dbReference type="NCBI Taxonomy" id="563466"/>
    <lineage>
        <taxon>Eukaryota</taxon>
        <taxon>Fungi</taxon>
        <taxon>Dikarya</taxon>
        <taxon>Ascomycota</taxon>
        <taxon>Pezizomycotina</taxon>
        <taxon>Sordariomycetes</taxon>
        <taxon>Hypocreomycetidae</taxon>
        <taxon>Microascales</taxon>
        <taxon>Microascaceae</taxon>
        <taxon>Scedosporium</taxon>
    </lineage>
</organism>
<evidence type="ECO:0000256" key="6">
    <source>
        <dbReference type="ARBA" id="ARBA00023163"/>
    </source>
</evidence>
<dbReference type="OrthoDB" id="5416384at2759"/>
<keyword evidence="5" id="KW-0238">DNA-binding</keyword>
<name>A0A084GFB8_PSEDA</name>
<proteinExistence type="predicted"/>
<feature type="region of interest" description="Disordered" evidence="9">
    <location>
        <begin position="99"/>
        <end position="126"/>
    </location>
</feature>
<dbReference type="OMA" id="WPVLHEK"/>
<evidence type="ECO:0000256" key="3">
    <source>
        <dbReference type="ARBA" id="ARBA00022833"/>
    </source>
</evidence>
<dbReference type="GO" id="GO:0045944">
    <property type="term" value="P:positive regulation of transcription by RNA polymerase II"/>
    <property type="evidence" value="ECO:0007669"/>
    <property type="project" value="TreeGrafter"/>
</dbReference>
<feature type="compositionally biased region" description="Low complexity" evidence="9">
    <location>
        <begin position="587"/>
        <end position="598"/>
    </location>
</feature>
<evidence type="ECO:0000256" key="8">
    <source>
        <dbReference type="SAM" id="Coils"/>
    </source>
</evidence>
<dbReference type="RefSeq" id="XP_016645829.1">
    <property type="nucleotide sequence ID" value="XM_016783555.1"/>
</dbReference>
<dbReference type="PANTHER" id="PTHR47782:SF8">
    <property type="entry name" value="ZN(II)2CYS6 TRANSCRIPTION FACTOR (EUROFUNG)"/>
    <property type="match status" value="1"/>
</dbReference>
<feature type="coiled-coil region" evidence="8">
    <location>
        <begin position="9"/>
        <end position="36"/>
    </location>
</feature>
<dbReference type="Proteomes" id="UP000028545">
    <property type="component" value="Unassembled WGS sequence"/>
</dbReference>
<comment type="caution">
    <text evidence="11">The sequence shown here is derived from an EMBL/GenBank/DDBJ whole genome shotgun (WGS) entry which is preliminary data.</text>
</comment>
<comment type="subcellular location">
    <subcellularLocation>
        <location evidence="1">Nucleus</location>
    </subcellularLocation>
</comment>
<feature type="compositionally biased region" description="Polar residues" evidence="9">
    <location>
        <begin position="705"/>
        <end position="719"/>
    </location>
</feature>
<evidence type="ECO:0000313" key="11">
    <source>
        <dbReference type="EMBL" id="KEZ46030.1"/>
    </source>
</evidence>
<dbReference type="InterPro" id="IPR052202">
    <property type="entry name" value="Yeast_MetPath_Reg"/>
</dbReference>
<keyword evidence="8" id="KW-0175">Coiled coil</keyword>
<sequence length="890" mass="97538">MRPFTPSMLALRSDKVRQLEAELRTLTEEEGDFSHNREELVRRGGFVRLSAGDESVRYLGPSSGIAMSRLLMEEAKLFTDSKRISELIPEVRARRERREARMQSVVMSNTPPARRKSTYPMFSEHPAPSLPSRPLVTRLVEIFSQRASMFWPVIHEQQFAKDLEDVYAGSDDPYKNYVVRMVIAISLHKLDPQYAGLADSYYLAAMQLFEEVVRPRDLKALQCLILVAQYSILAPTRMAIYFVIGLATRICQATGLCFEKTITTAYNQGLESPLVLDMRRRLSWIVTSMEFGLSHTMGRPNAFAQSHDEVDLGFFSTAPDERITDDGILPGPECEKKVVAIYLLKMRMVQAEIRRVLYESVDRGPLHDSDPWFASMEKKIQEWHDGAPTDPAWCKPWFSGRYCQLKIFLYRPSPQVTQPSPRAAEICYDAAAYIISLSRQQMEKGATDVTWIFLLNLYMSLNVILWSVSYANIRQAHAREDVEELVDVTLDILEQCTDRWPGTEAAANLYSVLSRACMQSYETQGGPQDVFASTFNNTPAAFAQAHPPPPTAADGAHPSSQAAGQPHVPQNFNNGGGGGIQFGYSFNNNPQQPNSMNSGGPFSFTGSPFPQQHPITPHQPTFRSNSIFFNPSSEGGGRRFSHFAPDVPPEGGDEATPPATTTPINHATPPDGSGGSSLPTPPESIEPPPTMTPPAYTGPPTTTPVLTHQTPPSVVSTPMTMAASVGISSPASRVSTPGNIAHQQPLPAHRSPNFTNMVGPTSQPALPPQQLPPPGAAPPPPAPHHHMPPTTMPNWFAPPAPPFVSPFAFGPTGSPFVGDINAQAFASPTSMGPGGLVSPFGSQFTQTFQRQGSLSQEQHTELMQALENDGLTEIDALLSMGGPVHTVAWG</sequence>
<protein>
    <submittedName>
        <fullName evidence="11">Fungal specific transcription factor</fullName>
    </submittedName>
</protein>
<feature type="compositionally biased region" description="Polar residues" evidence="9">
    <location>
        <begin position="623"/>
        <end position="633"/>
    </location>
</feature>
<dbReference type="GO" id="GO:0043565">
    <property type="term" value="F:sequence-specific DNA binding"/>
    <property type="evidence" value="ECO:0007669"/>
    <property type="project" value="TreeGrafter"/>
</dbReference>
<evidence type="ECO:0000313" key="12">
    <source>
        <dbReference type="Proteomes" id="UP000028545"/>
    </source>
</evidence>
<evidence type="ECO:0000256" key="7">
    <source>
        <dbReference type="ARBA" id="ARBA00023242"/>
    </source>
</evidence>
<dbReference type="Pfam" id="PF04082">
    <property type="entry name" value="Fungal_trans"/>
    <property type="match status" value="1"/>
</dbReference>
<dbReference type="CDD" id="cd12148">
    <property type="entry name" value="fungal_TF_MHR"/>
    <property type="match status" value="1"/>
</dbReference>
<dbReference type="GO" id="GO:0006351">
    <property type="term" value="P:DNA-templated transcription"/>
    <property type="evidence" value="ECO:0007669"/>
    <property type="project" value="InterPro"/>
</dbReference>
<keyword evidence="4" id="KW-0805">Transcription regulation</keyword>
<evidence type="ECO:0000259" key="10">
    <source>
        <dbReference type="Pfam" id="PF04082"/>
    </source>
</evidence>
<feature type="region of interest" description="Disordered" evidence="9">
    <location>
        <begin position="543"/>
        <end position="793"/>
    </location>
</feature>
<feature type="compositionally biased region" description="Low complexity" evidence="9">
    <location>
        <begin position="608"/>
        <end position="622"/>
    </location>
</feature>
<feature type="domain" description="Xylanolytic transcriptional activator regulatory" evidence="10">
    <location>
        <begin position="141"/>
        <end position="385"/>
    </location>
</feature>
<keyword evidence="7" id="KW-0539">Nucleus</keyword>
<dbReference type="GO" id="GO:0008270">
    <property type="term" value="F:zinc ion binding"/>
    <property type="evidence" value="ECO:0007669"/>
    <property type="project" value="InterPro"/>
</dbReference>
<dbReference type="GeneID" id="27719021"/>
<dbReference type="KEGG" id="sapo:SAPIO_CDS0869"/>
<keyword evidence="2" id="KW-0479">Metal-binding</keyword>
<dbReference type="GO" id="GO:0000981">
    <property type="term" value="F:DNA-binding transcription factor activity, RNA polymerase II-specific"/>
    <property type="evidence" value="ECO:0007669"/>
    <property type="project" value="TreeGrafter"/>
</dbReference>
<gene>
    <name evidence="11" type="ORF">SAPIO_CDS0869</name>
</gene>
<reference evidence="11 12" key="1">
    <citation type="journal article" date="2014" name="Genome Announc.">
        <title>Draft genome sequence of the pathogenic fungus Scedosporium apiospermum.</title>
        <authorList>
            <person name="Vandeputte P."/>
            <person name="Ghamrawi S."/>
            <person name="Rechenmann M."/>
            <person name="Iltis A."/>
            <person name="Giraud S."/>
            <person name="Fleury M."/>
            <person name="Thornton C."/>
            <person name="Delhaes L."/>
            <person name="Meyer W."/>
            <person name="Papon N."/>
            <person name="Bouchara J.P."/>
        </authorList>
    </citation>
    <scope>NUCLEOTIDE SEQUENCE [LARGE SCALE GENOMIC DNA]</scope>
    <source>
        <strain evidence="11 12">IHEM 14462</strain>
    </source>
</reference>
<dbReference type="EMBL" id="JOWA01000044">
    <property type="protein sequence ID" value="KEZ46030.1"/>
    <property type="molecule type" value="Genomic_DNA"/>
</dbReference>